<dbReference type="GO" id="GO:0000981">
    <property type="term" value="F:DNA-binding transcription factor activity, RNA polymerase II-specific"/>
    <property type="evidence" value="ECO:0007669"/>
    <property type="project" value="InterPro"/>
</dbReference>
<feature type="region of interest" description="Disordered" evidence="12">
    <location>
        <begin position="84"/>
        <end position="127"/>
    </location>
</feature>
<accession>A0A8S2HR49</accession>
<name>A0A8S2HR49_9BILA</name>
<evidence type="ECO:0000256" key="10">
    <source>
        <dbReference type="PROSITE-ProRule" id="PRU00108"/>
    </source>
</evidence>
<dbReference type="InterPro" id="IPR043182">
    <property type="entry name" value="PAIRED_DNA-bd_dom"/>
</dbReference>
<dbReference type="PROSITE" id="PS50071">
    <property type="entry name" value="HOMEOBOX_2"/>
    <property type="match status" value="2"/>
</dbReference>
<evidence type="ECO:0000256" key="1">
    <source>
        <dbReference type="ARBA" id="ARBA00004123"/>
    </source>
</evidence>
<evidence type="ECO:0000256" key="6">
    <source>
        <dbReference type="ARBA" id="ARBA00023125"/>
    </source>
</evidence>
<dbReference type="Pfam" id="PF18139">
    <property type="entry name" value="LSDAT_euk"/>
    <property type="match status" value="1"/>
</dbReference>
<feature type="domain" description="Paired" evidence="14">
    <location>
        <begin position="262"/>
        <end position="390"/>
    </location>
</feature>
<feature type="region of interest" description="Disordered" evidence="12">
    <location>
        <begin position="503"/>
        <end position="534"/>
    </location>
</feature>
<dbReference type="SMART" id="SM00351">
    <property type="entry name" value="PAX"/>
    <property type="match status" value="2"/>
</dbReference>
<dbReference type="EMBL" id="CAJOBA010003089">
    <property type="protein sequence ID" value="CAF3670182.1"/>
    <property type="molecule type" value="Genomic_DNA"/>
</dbReference>
<dbReference type="Pfam" id="PF00046">
    <property type="entry name" value="Homeodomain"/>
    <property type="match status" value="2"/>
</dbReference>
<dbReference type="Gene3D" id="1.10.10.10">
    <property type="entry name" value="Winged helix-like DNA-binding domain superfamily/Winged helix DNA-binding domain"/>
    <property type="match status" value="3"/>
</dbReference>
<keyword evidence="3" id="KW-0217">Developmental protein</keyword>
<dbReference type="PANTHER" id="PTHR45636:SF49">
    <property type="entry name" value="PAIRED BOX PROTEIN 3 HOMOLOG"/>
    <property type="match status" value="1"/>
</dbReference>
<feature type="compositionally biased region" description="Low complexity" evidence="12">
    <location>
        <begin position="504"/>
        <end position="519"/>
    </location>
</feature>
<keyword evidence="4" id="KW-0563">Paired box</keyword>
<feature type="DNA-binding region" description="Homeobox" evidence="10">
    <location>
        <begin position="415"/>
        <end position="474"/>
    </location>
</feature>
<dbReference type="InterPro" id="IPR036388">
    <property type="entry name" value="WH-like_DNA-bd_sf"/>
</dbReference>
<dbReference type="InterPro" id="IPR041491">
    <property type="entry name" value="TRPM_SLOG"/>
</dbReference>
<dbReference type="InterPro" id="IPR009057">
    <property type="entry name" value="Homeodomain-like_sf"/>
</dbReference>
<dbReference type="InterPro" id="IPR001356">
    <property type="entry name" value="HD"/>
</dbReference>
<dbReference type="InterPro" id="IPR043565">
    <property type="entry name" value="PAX_fam"/>
</dbReference>
<dbReference type="PRINTS" id="PR00027">
    <property type="entry name" value="PAIREDBOX"/>
</dbReference>
<dbReference type="InterPro" id="IPR001523">
    <property type="entry name" value="Paired_dom"/>
</dbReference>
<feature type="domain" description="Paired" evidence="14">
    <location>
        <begin position="23"/>
        <end position="164"/>
    </location>
</feature>
<evidence type="ECO:0000256" key="12">
    <source>
        <dbReference type="SAM" id="MobiDB-lite"/>
    </source>
</evidence>
<keyword evidence="5" id="KW-0805">Transcription regulation</keyword>
<dbReference type="InterPro" id="IPR017970">
    <property type="entry name" value="Homeobox_CS"/>
</dbReference>
<comment type="caution">
    <text evidence="16">The sequence shown here is derived from an EMBL/GenBank/DDBJ whole genome shotgun (WGS) entry which is preliminary data.</text>
</comment>
<gene>
    <name evidence="15" type="ORF">OVA965_LOCUS8937</name>
    <name evidence="16" type="ORF">TMI583_LOCUS8936</name>
</gene>
<keyword evidence="6 10" id="KW-0238">DNA-binding</keyword>
<dbReference type="FunFam" id="1.10.10.60:FF:000679">
    <property type="entry name" value="Homeobox protein aristaless"/>
    <property type="match status" value="2"/>
</dbReference>
<evidence type="ECO:0000259" key="13">
    <source>
        <dbReference type="PROSITE" id="PS50071"/>
    </source>
</evidence>
<dbReference type="CDD" id="cd00086">
    <property type="entry name" value="homeodomain"/>
    <property type="match status" value="2"/>
</dbReference>
<evidence type="ECO:0000256" key="4">
    <source>
        <dbReference type="ARBA" id="ARBA00022724"/>
    </source>
</evidence>
<dbReference type="GO" id="GO:0000978">
    <property type="term" value="F:RNA polymerase II cis-regulatory region sequence-specific DNA binding"/>
    <property type="evidence" value="ECO:0007669"/>
    <property type="project" value="TreeGrafter"/>
</dbReference>
<dbReference type="PROSITE" id="PS51057">
    <property type="entry name" value="PAIRED_2"/>
    <property type="match status" value="2"/>
</dbReference>
<dbReference type="Proteomes" id="UP000677228">
    <property type="component" value="Unassembled WGS sequence"/>
</dbReference>
<feature type="compositionally biased region" description="Polar residues" evidence="12">
    <location>
        <begin position="524"/>
        <end position="534"/>
    </location>
</feature>
<dbReference type="SUPFAM" id="SSF46689">
    <property type="entry name" value="Homeodomain-like"/>
    <property type="match status" value="4"/>
</dbReference>
<dbReference type="SMART" id="SM00389">
    <property type="entry name" value="HOX"/>
    <property type="match status" value="2"/>
</dbReference>
<evidence type="ECO:0000256" key="3">
    <source>
        <dbReference type="ARBA" id="ARBA00022473"/>
    </source>
</evidence>
<evidence type="ECO:0000256" key="11">
    <source>
        <dbReference type="RuleBase" id="RU000682"/>
    </source>
</evidence>
<dbReference type="Proteomes" id="UP000682733">
    <property type="component" value="Unassembled WGS sequence"/>
</dbReference>
<evidence type="ECO:0000256" key="7">
    <source>
        <dbReference type="ARBA" id="ARBA00023155"/>
    </source>
</evidence>
<dbReference type="PANTHER" id="PTHR45636">
    <property type="entry name" value="PAIRED BOX PROTEIN PAX-6-RELATED-RELATED"/>
    <property type="match status" value="1"/>
</dbReference>
<evidence type="ECO:0000313" key="16">
    <source>
        <dbReference type="EMBL" id="CAF3670182.1"/>
    </source>
</evidence>
<proteinExistence type="inferred from homology"/>
<feature type="domain" description="Homeobox" evidence="13">
    <location>
        <begin position="125"/>
        <end position="185"/>
    </location>
</feature>
<evidence type="ECO:0000256" key="8">
    <source>
        <dbReference type="ARBA" id="ARBA00023163"/>
    </source>
</evidence>
<feature type="DNA-binding region" description="Homeobox" evidence="10">
    <location>
        <begin position="127"/>
        <end position="186"/>
    </location>
</feature>
<keyword evidence="9 10" id="KW-0539">Nucleus</keyword>
<dbReference type="FunFam" id="1.10.10.10:FF:000031">
    <property type="entry name" value="Paired box protein Pax-7"/>
    <property type="match status" value="1"/>
</dbReference>
<sequence>IENMLSSLHSTMILNEAEQQAIRDGRVNQLGGMFINGRPLPHELRIKIIELASQGIRPCVISRQLRISHGCVSKILARYSETGSIKPGAVGTRKQRPVTTNDDSTDSNEEKNNSLNESLPARPNSAARRYRTSFNHEQTQELEHLFQSTHYPDVTTRDELAKRMGLSEARIQVWFSNRRARYRKTQSSHEFTVSYDDKNNENTQIFCGPPPPMFDSDIKPYLSSTSPYISSSDPSYHLPYFNDLTGNTAIYLMSNPIYRHWGQGRVNQLGGVFINGRPLPNHLRLKIIELASQGVRPCVISRQLRVSHGCVSKILARYAETGSIKPGSIGGSKPRVITAEVEQKIEEYRQSCPNGTMFVWEIRERLLKEGVCKPTSLPSLSTLTRMLRYSKSDENSDDQEVNCLSDTCSIKHHKGRRYRTSFSQDQIEELERVFQRTHYPDIAAREELARKTGLSEARVQVWFSNRRARWRKIASIQPMPIFNHSHSQNLKLWDTPLMMINQHSNNNPNLSTTTTNQLPKAQYSPPSETSTNQMPEHQSYTLMSAFADCRNMNDSQIIDDQMQQELFIKSNDELTDQYGFIKFDENELDEDTRLSQYIRLALSTKPEDVVQFMRTGWNLNIPDLIITVTGGAKRLKMSARLRKIFQQGLVSSAVTTNAWIITAGTNIGVVKEVGEALNNYRYKNKKQGLDVPCIGICSWGYTAGNYILKKRRYLSFIMSRFMLFFWTRKESSFLLLWISG</sequence>
<dbReference type="Pfam" id="PF00292">
    <property type="entry name" value="PAX"/>
    <property type="match status" value="2"/>
</dbReference>
<keyword evidence="7 10" id="KW-0371">Homeobox</keyword>
<dbReference type="GO" id="GO:0005634">
    <property type="term" value="C:nucleus"/>
    <property type="evidence" value="ECO:0007669"/>
    <property type="project" value="UniProtKB-SubCell"/>
</dbReference>
<evidence type="ECO:0000256" key="2">
    <source>
        <dbReference type="ARBA" id="ARBA00005733"/>
    </source>
</evidence>
<dbReference type="PROSITE" id="PS00034">
    <property type="entry name" value="PAIRED_1"/>
    <property type="match status" value="2"/>
</dbReference>
<keyword evidence="8" id="KW-0804">Transcription</keyword>
<protein>
    <submittedName>
        <fullName evidence="16">Uncharacterized protein</fullName>
    </submittedName>
</protein>
<evidence type="ECO:0000259" key="14">
    <source>
        <dbReference type="PROSITE" id="PS51057"/>
    </source>
</evidence>
<feature type="domain" description="Homeobox" evidence="13">
    <location>
        <begin position="413"/>
        <end position="473"/>
    </location>
</feature>
<reference evidence="16" key="1">
    <citation type="submission" date="2021-02" db="EMBL/GenBank/DDBJ databases">
        <authorList>
            <person name="Nowell W R."/>
        </authorList>
    </citation>
    <scope>NUCLEOTIDE SEQUENCE</scope>
</reference>
<organism evidence="16 17">
    <name type="scientific">Didymodactylos carnosus</name>
    <dbReference type="NCBI Taxonomy" id="1234261"/>
    <lineage>
        <taxon>Eukaryota</taxon>
        <taxon>Metazoa</taxon>
        <taxon>Spiralia</taxon>
        <taxon>Gnathifera</taxon>
        <taxon>Rotifera</taxon>
        <taxon>Eurotatoria</taxon>
        <taxon>Bdelloidea</taxon>
        <taxon>Philodinida</taxon>
        <taxon>Philodinidae</taxon>
        <taxon>Didymodactylos</taxon>
    </lineage>
</organism>
<comment type="similarity">
    <text evidence="2">Belongs to the paired homeobox family.</text>
</comment>
<dbReference type="PROSITE" id="PS00027">
    <property type="entry name" value="HOMEOBOX_1"/>
    <property type="match status" value="2"/>
</dbReference>
<dbReference type="Gene3D" id="1.10.10.60">
    <property type="entry name" value="Homeodomain-like"/>
    <property type="match status" value="2"/>
</dbReference>
<evidence type="ECO:0000256" key="5">
    <source>
        <dbReference type="ARBA" id="ARBA00023015"/>
    </source>
</evidence>
<dbReference type="EMBL" id="CAJNOK010003087">
    <property type="protein sequence ID" value="CAF0887247.1"/>
    <property type="molecule type" value="Genomic_DNA"/>
</dbReference>
<dbReference type="CDD" id="cd00131">
    <property type="entry name" value="PAX"/>
    <property type="match status" value="1"/>
</dbReference>
<evidence type="ECO:0000256" key="9">
    <source>
        <dbReference type="ARBA" id="ARBA00023242"/>
    </source>
</evidence>
<dbReference type="AlphaFoldDB" id="A0A8S2HR49"/>
<evidence type="ECO:0000313" key="17">
    <source>
        <dbReference type="Proteomes" id="UP000682733"/>
    </source>
</evidence>
<comment type="subcellular location">
    <subcellularLocation>
        <location evidence="1 10 11">Nucleus</location>
    </subcellularLocation>
</comment>
<evidence type="ECO:0000313" key="15">
    <source>
        <dbReference type="EMBL" id="CAF0887247.1"/>
    </source>
</evidence>
<feature type="non-terminal residue" evidence="16">
    <location>
        <position position="1"/>
    </location>
</feature>